<organism evidence="1 2">
    <name type="scientific">Canavalia gladiata</name>
    <name type="common">Sword bean</name>
    <name type="synonym">Dolichos gladiatus</name>
    <dbReference type="NCBI Taxonomy" id="3824"/>
    <lineage>
        <taxon>Eukaryota</taxon>
        <taxon>Viridiplantae</taxon>
        <taxon>Streptophyta</taxon>
        <taxon>Embryophyta</taxon>
        <taxon>Tracheophyta</taxon>
        <taxon>Spermatophyta</taxon>
        <taxon>Magnoliopsida</taxon>
        <taxon>eudicotyledons</taxon>
        <taxon>Gunneridae</taxon>
        <taxon>Pentapetalae</taxon>
        <taxon>rosids</taxon>
        <taxon>fabids</taxon>
        <taxon>Fabales</taxon>
        <taxon>Fabaceae</taxon>
        <taxon>Papilionoideae</taxon>
        <taxon>50 kb inversion clade</taxon>
        <taxon>NPAAA clade</taxon>
        <taxon>indigoferoid/millettioid clade</taxon>
        <taxon>Phaseoleae</taxon>
        <taxon>Canavalia</taxon>
    </lineage>
</organism>
<sequence>MELKPSTVSLANSSQEFHSCSQIQRLKLYPFETITGIDAIREHKLHKLQQTISHSPIWKSCFWPVVSLKDPFPTLFITSRGYQFSDYLPFGTSLLCSYDNSTCFENPDSILELLILLGRDDGRSPEVVSLTTSHMERDCTHTIVELRHDAPPRQPNSLKSLRIWPCQGGLEMYQEVNYDIIGKPHKSCFCVNGLHVHVIVAIKAGIFVYLVPLTCKQAVDFGAAMIAIFWAQ</sequence>
<accession>A0AAN9LQB0</accession>
<dbReference type="PANTHER" id="PTHR46898:SF3">
    <property type="entry name" value="FUNGAL LIPASE-LIKE DOMAIN-CONTAINING PROTEIN"/>
    <property type="match status" value="1"/>
</dbReference>
<comment type="caution">
    <text evidence="1">The sequence shown here is derived from an EMBL/GenBank/DDBJ whole genome shotgun (WGS) entry which is preliminary data.</text>
</comment>
<dbReference type="InterPro" id="IPR044603">
    <property type="entry name" value="SAG101-like"/>
</dbReference>
<dbReference type="Proteomes" id="UP001367508">
    <property type="component" value="Unassembled WGS sequence"/>
</dbReference>
<dbReference type="GO" id="GO:0052689">
    <property type="term" value="F:carboxylic ester hydrolase activity"/>
    <property type="evidence" value="ECO:0007669"/>
    <property type="project" value="InterPro"/>
</dbReference>
<name>A0AAN9LQB0_CANGL</name>
<evidence type="ECO:0000313" key="1">
    <source>
        <dbReference type="EMBL" id="KAK7338439.1"/>
    </source>
</evidence>
<proteinExistence type="predicted"/>
<dbReference type="EMBL" id="JAYMYQ010000004">
    <property type="protein sequence ID" value="KAK7338439.1"/>
    <property type="molecule type" value="Genomic_DNA"/>
</dbReference>
<reference evidence="1 2" key="1">
    <citation type="submission" date="2024-01" db="EMBL/GenBank/DDBJ databases">
        <title>The genomes of 5 underutilized Papilionoideae crops provide insights into root nodulation and disease resistanc.</title>
        <authorList>
            <person name="Jiang F."/>
        </authorList>
    </citation>
    <scope>NUCLEOTIDE SEQUENCE [LARGE SCALE GENOMIC DNA]</scope>
    <source>
        <strain evidence="1">LVBAO_FW01</strain>
        <tissue evidence="1">Leaves</tissue>
    </source>
</reference>
<protein>
    <submittedName>
        <fullName evidence="1">Uncharacterized protein</fullName>
    </submittedName>
</protein>
<dbReference type="GO" id="GO:0006952">
    <property type="term" value="P:defense response"/>
    <property type="evidence" value="ECO:0007669"/>
    <property type="project" value="InterPro"/>
</dbReference>
<keyword evidence="2" id="KW-1185">Reference proteome</keyword>
<gene>
    <name evidence="1" type="ORF">VNO77_19049</name>
</gene>
<dbReference type="AlphaFoldDB" id="A0AAN9LQB0"/>
<evidence type="ECO:0000313" key="2">
    <source>
        <dbReference type="Proteomes" id="UP001367508"/>
    </source>
</evidence>
<dbReference type="PANTHER" id="PTHR46898">
    <property type="entry name" value="SENESCENCE-ASSOCIATED CARBOXYLESTERASE 101"/>
    <property type="match status" value="1"/>
</dbReference>